<gene>
    <name evidence="1" type="ORF">E6C64_09220</name>
</gene>
<protein>
    <submittedName>
        <fullName evidence="1">CopG family transcriptional regulator</fullName>
    </submittedName>
</protein>
<dbReference type="AlphaFoldDB" id="A0A4V3WT78"/>
<dbReference type="Proteomes" id="UP000309133">
    <property type="component" value="Unassembled WGS sequence"/>
</dbReference>
<evidence type="ECO:0000313" key="2">
    <source>
        <dbReference type="Proteomes" id="UP000309133"/>
    </source>
</evidence>
<dbReference type="EMBL" id="SSSM01000004">
    <property type="protein sequence ID" value="THG30807.1"/>
    <property type="molecule type" value="Genomic_DNA"/>
</dbReference>
<accession>A0A4V3WT78</accession>
<proteinExistence type="predicted"/>
<sequence>MALTLRLSAEGEETLNRMAASLHVSKNAAVAQAIDFAAPRPSHPDFIPEAAQRLLVRYADLMDRLSRA</sequence>
<organism evidence="1 2">
    <name type="scientific">Naasia lichenicola</name>
    <dbReference type="NCBI Taxonomy" id="2565933"/>
    <lineage>
        <taxon>Bacteria</taxon>
        <taxon>Bacillati</taxon>
        <taxon>Actinomycetota</taxon>
        <taxon>Actinomycetes</taxon>
        <taxon>Micrococcales</taxon>
        <taxon>Microbacteriaceae</taxon>
        <taxon>Naasia</taxon>
    </lineage>
</organism>
<name>A0A4V3WT78_9MICO</name>
<reference evidence="1 2" key="1">
    <citation type="submission" date="2019-04" db="EMBL/GenBank/DDBJ databases">
        <authorList>
            <person name="Jiang L."/>
        </authorList>
    </citation>
    <scope>NUCLEOTIDE SEQUENCE [LARGE SCALE GENOMIC DNA]</scope>
    <source>
        <strain evidence="1 2">YIM 131853</strain>
    </source>
</reference>
<dbReference type="RefSeq" id="WP_136427220.1">
    <property type="nucleotide sequence ID" value="NZ_SSSM01000004.1"/>
</dbReference>
<keyword evidence="2" id="KW-1185">Reference proteome</keyword>
<comment type="caution">
    <text evidence="1">The sequence shown here is derived from an EMBL/GenBank/DDBJ whole genome shotgun (WGS) entry which is preliminary data.</text>
</comment>
<dbReference type="OrthoDB" id="5083384at2"/>
<evidence type="ECO:0000313" key="1">
    <source>
        <dbReference type="EMBL" id="THG30807.1"/>
    </source>
</evidence>